<evidence type="ECO:0000313" key="2">
    <source>
        <dbReference type="EMBL" id="MXV63717.1"/>
    </source>
</evidence>
<keyword evidence="1" id="KW-0472">Membrane</keyword>
<feature type="transmembrane region" description="Helical" evidence="1">
    <location>
        <begin position="72"/>
        <end position="90"/>
    </location>
</feature>
<proteinExistence type="predicted"/>
<dbReference type="InterPro" id="IPR055898">
    <property type="entry name" value="DUF7475"/>
</dbReference>
<reference evidence="2 3" key="1">
    <citation type="submission" date="2020-01" db="EMBL/GenBank/DDBJ databases">
        <title>Natronorubrum sp. JWXQ-INN 674 isolated from Inner Mongolia Autonomous Region of China.</title>
        <authorList>
            <person name="Xue Q."/>
        </authorList>
    </citation>
    <scope>NUCLEOTIDE SEQUENCE [LARGE SCALE GENOMIC DNA]</scope>
    <source>
        <strain evidence="2 3">JWXQ-INN-674</strain>
    </source>
</reference>
<organism evidence="2 3">
    <name type="scientific">Natronorubrum halalkaliphilum</name>
    <dbReference type="NCBI Taxonomy" id="2691917"/>
    <lineage>
        <taxon>Archaea</taxon>
        <taxon>Methanobacteriati</taxon>
        <taxon>Methanobacteriota</taxon>
        <taxon>Stenosarchaea group</taxon>
        <taxon>Halobacteria</taxon>
        <taxon>Halobacteriales</taxon>
        <taxon>Natrialbaceae</taxon>
        <taxon>Natronorubrum</taxon>
    </lineage>
</organism>
<feature type="transmembrane region" description="Helical" evidence="1">
    <location>
        <begin position="102"/>
        <end position="121"/>
    </location>
</feature>
<feature type="transmembrane region" description="Helical" evidence="1">
    <location>
        <begin position="47"/>
        <end position="65"/>
    </location>
</feature>
<keyword evidence="1" id="KW-0812">Transmembrane</keyword>
<keyword evidence="3" id="KW-1185">Reference proteome</keyword>
<dbReference type="EMBL" id="WUYX01000060">
    <property type="protein sequence ID" value="MXV63717.1"/>
    <property type="molecule type" value="Genomic_DNA"/>
</dbReference>
<evidence type="ECO:0000313" key="3">
    <source>
        <dbReference type="Proteomes" id="UP000434101"/>
    </source>
</evidence>
<feature type="transmembrane region" description="Helical" evidence="1">
    <location>
        <begin position="20"/>
        <end position="41"/>
    </location>
</feature>
<comment type="caution">
    <text evidence="2">The sequence shown here is derived from an EMBL/GenBank/DDBJ whole genome shotgun (WGS) entry which is preliminary data.</text>
</comment>
<sequence length="124" mass="13221">MTASSDRLGDGLEPLSTRHWVGIGLAVVTAAVHLVLGLGFLPHWMGGAFLVATAGFGLGVVLVVLDYRRRLVYLLGIPFTGAQVVLWYVLNRPAGVGDLSGLEAVDKIAQALLLVALVVLYRRE</sequence>
<dbReference type="Proteomes" id="UP000434101">
    <property type="component" value="Unassembled WGS sequence"/>
</dbReference>
<dbReference type="OrthoDB" id="330759at2157"/>
<accession>A0A6B0VRL2</accession>
<name>A0A6B0VRL2_9EURY</name>
<dbReference type="Pfam" id="PF24287">
    <property type="entry name" value="DUF7475"/>
    <property type="match status" value="1"/>
</dbReference>
<dbReference type="RefSeq" id="WP_160066532.1">
    <property type="nucleotide sequence ID" value="NZ_WUYX01000060.1"/>
</dbReference>
<protein>
    <submittedName>
        <fullName evidence="2">Uncharacterized protein</fullName>
    </submittedName>
</protein>
<gene>
    <name evidence="2" type="ORF">GS429_16955</name>
</gene>
<keyword evidence="1" id="KW-1133">Transmembrane helix</keyword>
<dbReference type="AlphaFoldDB" id="A0A6B0VRL2"/>
<evidence type="ECO:0000256" key="1">
    <source>
        <dbReference type="SAM" id="Phobius"/>
    </source>
</evidence>